<organism evidence="4 5">
    <name type="scientific">Candidatus Venteria ishoeyi</name>
    <dbReference type="NCBI Taxonomy" id="1899563"/>
    <lineage>
        <taxon>Bacteria</taxon>
        <taxon>Pseudomonadati</taxon>
        <taxon>Pseudomonadota</taxon>
        <taxon>Gammaproteobacteria</taxon>
        <taxon>Thiotrichales</taxon>
        <taxon>Thiotrichaceae</taxon>
        <taxon>Venteria</taxon>
    </lineage>
</organism>
<feature type="signal peptide" evidence="2">
    <location>
        <begin position="1"/>
        <end position="24"/>
    </location>
</feature>
<sequence>MKYSKALLNLLFFFIVLNAGMVWAFDDIDITIVDDNGRAFAMYPASSRHGNRHRAYLEAERDAAYNIRIYNRSQRRIGLVVAVDGRNIISGRHSNLSRRERMYVLNAGEEASYSGWRTGRNRVNRFYFTDAADSYADTWNDTADIGIIAVAVYPERQRRRDGHKYRSQKWRQHTPSPEAGAGTGFGEEEYSPSRKVKFRAQKHASSRHFIQYEWRRSLCRKGIIHCRPHSRRHFRERDNGFAQPPPGYR</sequence>
<proteinExistence type="predicted"/>
<protein>
    <submittedName>
        <fullName evidence="4">Uncharacterized protein</fullName>
    </submittedName>
</protein>
<keyword evidence="2" id="KW-0732">Signal</keyword>
<gene>
    <name evidence="3" type="ORF">MBHS_05035</name>
    <name evidence="4" type="ORF">MBHS_05165</name>
</gene>
<evidence type="ECO:0000313" key="5">
    <source>
        <dbReference type="Proteomes" id="UP000236724"/>
    </source>
</evidence>
<evidence type="ECO:0000256" key="1">
    <source>
        <dbReference type="SAM" id="MobiDB-lite"/>
    </source>
</evidence>
<dbReference type="RefSeq" id="WP_103922622.1">
    <property type="nucleotide sequence ID" value="NZ_FMSV02000558.1"/>
</dbReference>
<dbReference type="AlphaFoldDB" id="A0A1H6FGS5"/>
<dbReference type="EMBL" id="FMSV02000559">
    <property type="protein sequence ID" value="SEH09270.1"/>
    <property type="molecule type" value="Genomic_DNA"/>
</dbReference>
<feature type="chain" id="PRO_5015065454" evidence="2">
    <location>
        <begin position="25"/>
        <end position="249"/>
    </location>
</feature>
<evidence type="ECO:0000313" key="4">
    <source>
        <dbReference type="EMBL" id="SEH09270.1"/>
    </source>
</evidence>
<name>A0A1H6FGS5_9GAMM</name>
<dbReference type="Proteomes" id="UP000236724">
    <property type="component" value="Unassembled WGS sequence"/>
</dbReference>
<feature type="compositionally biased region" description="Basic residues" evidence="1">
    <location>
        <begin position="158"/>
        <end position="172"/>
    </location>
</feature>
<evidence type="ECO:0000256" key="2">
    <source>
        <dbReference type="SAM" id="SignalP"/>
    </source>
</evidence>
<dbReference type="OrthoDB" id="5393649at2"/>
<dbReference type="EMBL" id="FMSV02000558">
    <property type="protein sequence ID" value="SEH09141.1"/>
    <property type="molecule type" value="Genomic_DNA"/>
</dbReference>
<accession>A0A1H6FGS5</accession>
<evidence type="ECO:0000313" key="3">
    <source>
        <dbReference type="EMBL" id="SEH09141.1"/>
    </source>
</evidence>
<keyword evidence="5" id="KW-1185">Reference proteome</keyword>
<feature type="region of interest" description="Disordered" evidence="1">
    <location>
        <begin position="158"/>
        <end position="188"/>
    </location>
</feature>
<reference evidence="4 5" key="1">
    <citation type="submission" date="2016-10" db="EMBL/GenBank/DDBJ databases">
        <authorList>
            <person name="de Groot N.N."/>
        </authorList>
    </citation>
    <scope>NUCLEOTIDE SEQUENCE [LARGE SCALE GENOMIC DNA]</scope>
    <source>
        <strain evidence="4">MBHS1</strain>
    </source>
</reference>